<dbReference type="InterPro" id="IPR009006">
    <property type="entry name" value="Ala_racemase/Decarboxylase_C"/>
</dbReference>
<comment type="caution">
    <text evidence="7">The sequence shown here is derived from an EMBL/GenBank/DDBJ whole genome shotgun (WGS) entry which is preliminary data.</text>
</comment>
<evidence type="ECO:0000256" key="2">
    <source>
        <dbReference type="ARBA" id="ARBA00034115"/>
    </source>
</evidence>
<dbReference type="InterPro" id="IPR002433">
    <property type="entry name" value="Orn_de-COase"/>
</dbReference>
<feature type="domain" description="Orn/DAP/Arg decarboxylase 2 N-terminal" evidence="6">
    <location>
        <begin position="76"/>
        <end position="150"/>
    </location>
</feature>
<keyword evidence="1" id="KW-0210">Decarboxylase</keyword>
<dbReference type="InterPro" id="IPR022644">
    <property type="entry name" value="De-COase2_N"/>
</dbReference>
<dbReference type="Proteomes" id="UP000645828">
    <property type="component" value="Unassembled WGS sequence"/>
</dbReference>
<evidence type="ECO:0000313" key="7">
    <source>
        <dbReference type="EMBL" id="CAD7669014.1"/>
    </source>
</evidence>
<dbReference type="SUPFAM" id="SSF51419">
    <property type="entry name" value="PLP-binding barrel"/>
    <property type="match status" value="1"/>
</dbReference>
<proteinExistence type="predicted"/>
<comment type="catalytic activity">
    <reaction evidence="4">
        <text>L-ornithine + H(+) = putrescine + CO2</text>
        <dbReference type="Rhea" id="RHEA:22964"/>
        <dbReference type="ChEBI" id="CHEBI:15378"/>
        <dbReference type="ChEBI" id="CHEBI:16526"/>
        <dbReference type="ChEBI" id="CHEBI:46911"/>
        <dbReference type="ChEBI" id="CHEBI:326268"/>
        <dbReference type="EC" id="4.1.1.17"/>
    </reaction>
</comment>
<name>A0A811Y0H9_NYCPR</name>
<dbReference type="GO" id="GO:0004586">
    <property type="term" value="F:ornithine decarboxylase activity"/>
    <property type="evidence" value="ECO:0007669"/>
    <property type="project" value="UniProtKB-EC"/>
</dbReference>
<gene>
    <name evidence="7" type="ORF">NYPRO_LOCUS1808</name>
</gene>
<evidence type="ECO:0000256" key="4">
    <source>
        <dbReference type="ARBA" id="ARBA00049127"/>
    </source>
</evidence>
<keyword evidence="8" id="KW-1185">Reference proteome</keyword>
<accession>A0A811Y0H9</accession>
<dbReference type="EMBL" id="CAJHUB010000650">
    <property type="protein sequence ID" value="CAD7669014.1"/>
    <property type="molecule type" value="Genomic_DNA"/>
</dbReference>
<dbReference type="PRINTS" id="PR01182">
    <property type="entry name" value="ORNDCRBXLASE"/>
</dbReference>
<evidence type="ECO:0000259" key="5">
    <source>
        <dbReference type="Pfam" id="PF00278"/>
    </source>
</evidence>
<evidence type="ECO:0000256" key="3">
    <source>
        <dbReference type="ARBA" id="ARBA00034138"/>
    </source>
</evidence>
<dbReference type="PANTHER" id="PTHR11482">
    <property type="entry name" value="ARGININE/DIAMINOPIMELATE/ORNITHINE DECARBOXYLASE"/>
    <property type="match status" value="1"/>
</dbReference>
<comment type="pathway">
    <text evidence="2">Amine and polyamine biosynthesis; putrescine biosynthesis via L-ornithine pathway; putrescine from L-ornithine: step 1/1.</text>
</comment>
<dbReference type="Gene3D" id="3.20.20.10">
    <property type="entry name" value="Alanine racemase"/>
    <property type="match status" value="1"/>
</dbReference>
<dbReference type="InterPro" id="IPR022643">
    <property type="entry name" value="De-COase2_C"/>
</dbReference>
<dbReference type="Gene3D" id="2.40.37.10">
    <property type="entry name" value="Lyase, Ornithine Decarboxylase, Chain A, domain 1"/>
    <property type="match status" value="1"/>
</dbReference>
<evidence type="ECO:0000259" key="6">
    <source>
        <dbReference type="Pfam" id="PF02784"/>
    </source>
</evidence>
<reference evidence="7" key="1">
    <citation type="submission" date="2020-12" db="EMBL/GenBank/DDBJ databases">
        <authorList>
            <consortium name="Molecular Ecology Group"/>
        </authorList>
    </citation>
    <scope>NUCLEOTIDE SEQUENCE</scope>
    <source>
        <strain evidence="7">TBG_1078</strain>
    </source>
</reference>
<dbReference type="EC" id="4.1.1.17" evidence="3"/>
<evidence type="ECO:0000313" key="8">
    <source>
        <dbReference type="Proteomes" id="UP000645828"/>
    </source>
</evidence>
<organism evidence="7 8">
    <name type="scientific">Nyctereutes procyonoides</name>
    <name type="common">Raccoon dog</name>
    <name type="synonym">Canis procyonoides</name>
    <dbReference type="NCBI Taxonomy" id="34880"/>
    <lineage>
        <taxon>Eukaryota</taxon>
        <taxon>Metazoa</taxon>
        <taxon>Chordata</taxon>
        <taxon>Craniata</taxon>
        <taxon>Vertebrata</taxon>
        <taxon>Euteleostomi</taxon>
        <taxon>Mammalia</taxon>
        <taxon>Eutheria</taxon>
        <taxon>Laurasiatheria</taxon>
        <taxon>Carnivora</taxon>
        <taxon>Caniformia</taxon>
        <taxon>Canidae</taxon>
        <taxon>Nyctereutes</taxon>
    </lineage>
</organism>
<dbReference type="PANTHER" id="PTHR11482:SF42">
    <property type="entry name" value="ORNITHINE DECARBOXYLASE"/>
    <property type="match status" value="1"/>
</dbReference>
<keyword evidence="1" id="KW-0456">Lyase</keyword>
<dbReference type="SUPFAM" id="SSF50621">
    <property type="entry name" value="Alanine racemase C-terminal domain-like"/>
    <property type="match status" value="1"/>
</dbReference>
<dbReference type="GO" id="GO:0005737">
    <property type="term" value="C:cytoplasm"/>
    <property type="evidence" value="ECO:0007669"/>
    <property type="project" value="TreeGrafter"/>
</dbReference>
<dbReference type="AlphaFoldDB" id="A0A811Y0H9"/>
<dbReference type="Pfam" id="PF00278">
    <property type="entry name" value="Orn_DAP_Arg_deC"/>
    <property type="match status" value="1"/>
</dbReference>
<evidence type="ECO:0000256" key="1">
    <source>
        <dbReference type="ARBA" id="ARBA00022793"/>
    </source>
</evidence>
<dbReference type="Pfam" id="PF02784">
    <property type="entry name" value="Orn_Arg_deC_N"/>
    <property type="match status" value="1"/>
</dbReference>
<dbReference type="GO" id="GO:0033387">
    <property type="term" value="P:putrescine biosynthetic process from arginine, via ornithine"/>
    <property type="evidence" value="ECO:0007669"/>
    <property type="project" value="TreeGrafter"/>
</dbReference>
<sequence>MAEFDCHFLSEVFIAKDILNQKIYKVLSYDKDAFYVIDLGDILKKHLRWLKALPWVTPFYAVKRNDSRIIVKTYLRVPPERIICANLCKQVSQIKYDTKNRVQVMTLDSEVELLILRIATDDSKAVCLSVKFGATFKTSRILLEQMREVNFFFFLKIAGASESGRYYVVSAFMLAVNTIAKKLIESSEQTFMYYVNVGVYGSFSCILDNYAHARYYSTSLLGPICDGLDHIVESCDLSEMHVGNWMLFENEDVSPLPSSCAWEWDEAFPAACASARINV</sequence>
<feature type="domain" description="Orn/DAP/Arg decarboxylase 2 C-terminal" evidence="5">
    <location>
        <begin position="34"/>
        <end position="250"/>
    </location>
</feature>
<protein>
    <recommendedName>
        <fullName evidence="3">ornithine decarboxylase</fullName>
        <ecNumber evidence="3">4.1.1.17</ecNumber>
    </recommendedName>
</protein>
<dbReference type="InterPro" id="IPR029066">
    <property type="entry name" value="PLP-binding_barrel"/>
</dbReference>